<accession>A0A1G9RW84</accession>
<organism evidence="6 7">
    <name type="scientific">Methylobacterium phyllostachyos</name>
    <dbReference type="NCBI Taxonomy" id="582672"/>
    <lineage>
        <taxon>Bacteria</taxon>
        <taxon>Pseudomonadati</taxon>
        <taxon>Pseudomonadota</taxon>
        <taxon>Alphaproteobacteria</taxon>
        <taxon>Hyphomicrobiales</taxon>
        <taxon>Methylobacteriaceae</taxon>
        <taxon>Methylobacterium</taxon>
    </lineage>
</organism>
<dbReference type="GO" id="GO:0009055">
    <property type="term" value="F:electron transfer activity"/>
    <property type="evidence" value="ECO:0007669"/>
    <property type="project" value="InterPro"/>
</dbReference>
<dbReference type="Gene3D" id="1.10.760.10">
    <property type="entry name" value="Cytochrome c-like domain"/>
    <property type="match status" value="2"/>
</dbReference>
<keyword evidence="1 4" id="KW-0349">Heme</keyword>
<gene>
    <name evidence="6" type="ORF">SAMN05216360_101405</name>
</gene>
<dbReference type="GO" id="GO:0046872">
    <property type="term" value="F:metal ion binding"/>
    <property type="evidence" value="ECO:0007669"/>
    <property type="project" value="UniProtKB-KW"/>
</dbReference>
<dbReference type="AlphaFoldDB" id="A0A1G9RW84"/>
<evidence type="ECO:0000313" key="6">
    <source>
        <dbReference type="EMBL" id="SDM27491.1"/>
    </source>
</evidence>
<feature type="domain" description="Cytochrome c" evidence="5">
    <location>
        <begin position="177"/>
        <end position="263"/>
    </location>
</feature>
<reference evidence="7" key="1">
    <citation type="submission" date="2016-10" db="EMBL/GenBank/DDBJ databases">
        <authorList>
            <person name="Varghese N."/>
            <person name="Submissions S."/>
        </authorList>
    </citation>
    <scope>NUCLEOTIDE SEQUENCE [LARGE SCALE GENOMIC DNA]</scope>
    <source>
        <strain evidence="7">BL47</strain>
    </source>
</reference>
<dbReference type="GO" id="GO:0020037">
    <property type="term" value="F:heme binding"/>
    <property type="evidence" value="ECO:0007669"/>
    <property type="project" value="InterPro"/>
</dbReference>
<dbReference type="PROSITE" id="PS51007">
    <property type="entry name" value="CYTC"/>
    <property type="match status" value="1"/>
</dbReference>
<evidence type="ECO:0000256" key="3">
    <source>
        <dbReference type="ARBA" id="ARBA00023004"/>
    </source>
</evidence>
<dbReference type="Proteomes" id="UP000198704">
    <property type="component" value="Unassembled WGS sequence"/>
</dbReference>
<dbReference type="STRING" id="582672.SAMN05216360_101405"/>
<evidence type="ECO:0000313" key="7">
    <source>
        <dbReference type="Proteomes" id="UP000198704"/>
    </source>
</evidence>
<dbReference type="SUPFAM" id="SSF46626">
    <property type="entry name" value="Cytochrome c"/>
    <property type="match status" value="2"/>
</dbReference>
<evidence type="ECO:0000256" key="4">
    <source>
        <dbReference type="PROSITE-ProRule" id="PRU00433"/>
    </source>
</evidence>
<sequence length="310" mass="32739">MNLMTRFTGRSAACLALATAMGGLAVLTPLGFVGAETTAPPFVPQADSAIPDDDFGKVIRLGERIFRDTGAEARAFVGNDLRCANCHLDRGRLGHSAPLWAAYLVYPAYRAKNGHVNTFAERLQGCFRYSMNGKEPPLGDPILVALETYAAFLAHGAPVGVKLPGQGYLKLTKPKRLDLAHGRDVYAAKCALCHGGDGAGQASPDGTIVFPPLWGGRSYNWGAGMSSVVNAAGFIKANMPLSQGNSLTDAEAWDVAAYIDSRERPQDPRFAGDLAATRKAHHDSPYDFYGQAVDGVTLGAAAPPAGTVPH</sequence>
<dbReference type="InterPro" id="IPR051459">
    <property type="entry name" value="Cytochrome_c-type_DH"/>
</dbReference>
<protein>
    <submittedName>
        <fullName evidence="6">Thiosulfate dehydrogenase</fullName>
    </submittedName>
</protein>
<dbReference type="InterPro" id="IPR009056">
    <property type="entry name" value="Cyt_c-like_dom"/>
</dbReference>
<keyword evidence="7" id="KW-1185">Reference proteome</keyword>
<evidence type="ECO:0000256" key="1">
    <source>
        <dbReference type="ARBA" id="ARBA00022617"/>
    </source>
</evidence>
<proteinExistence type="predicted"/>
<dbReference type="Pfam" id="PF13442">
    <property type="entry name" value="Cytochrome_CBB3"/>
    <property type="match status" value="1"/>
</dbReference>
<keyword evidence="3 4" id="KW-0408">Iron</keyword>
<dbReference type="RefSeq" id="WP_244507388.1">
    <property type="nucleotide sequence ID" value="NZ_FNHS01000001.1"/>
</dbReference>
<dbReference type="Pfam" id="PF21342">
    <property type="entry name" value="SoxA-TsdA_cyt-c"/>
    <property type="match status" value="1"/>
</dbReference>
<keyword evidence="2 4" id="KW-0479">Metal-binding</keyword>
<evidence type="ECO:0000259" key="5">
    <source>
        <dbReference type="PROSITE" id="PS51007"/>
    </source>
</evidence>
<evidence type="ECO:0000256" key="2">
    <source>
        <dbReference type="ARBA" id="ARBA00022723"/>
    </source>
</evidence>
<name>A0A1G9RW84_9HYPH</name>
<dbReference type="InterPro" id="IPR036909">
    <property type="entry name" value="Cyt_c-like_dom_sf"/>
</dbReference>
<dbReference type="PANTHER" id="PTHR35008:SF9">
    <property type="entry name" value="CYTOCHROME C DOMAIN-CONTAINING PROTEIN"/>
    <property type="match status" value="1"/>
</dbReference>
<dbReference type="PANTHER" id="PTHR35008">
    <property type="entry name" value="BLL4482 PROTEIN-RELATED"/>
    <property type="match status" value="1"/>
</dbReference>
<dbReference type="EMBL" id="FNHS01000001">
    <property type="protein sequence ID" value="SDM27491.1"/>
    <property type="molecule type" value="Genomic_DNA"/>
</dbReference>